<protein>
    <submittedName>
        <fullName evidence="1">Uncharacterized protein</fullName>
    </submittedName>
</protein>
<proteinExistence type="predicted"/>
<gene>
    <name evidence="1" type="ORF">QE207_00855</name>
</gene>
<sequence>MSNQPTFINKMIALSEQLLPDIKNKEKRIAKICGENESTVKNWLFHDRTPPAKKRMMIADKFGVSEEFLFGKTDILSIPCALYKSDMDIWLIPRIKQSDIKKLAERCSLYVLDRLPLKISKKINQQLINPEKTYCVEIEDIDFPPFIVKNDYVFINNTALKKEGIFCFYLRNHNMEIVRLTNWEDNKEMSTKTGKRINYERNSTIIPIILTISDNY</sequence>
<organism evidence="1 2">
    <name type="scientific">Arsenophonus nasoniae</name>
    <name type="common">son-killer infecting Nasonia vitripennis</name>
    <dbReference type="NCBI Taxonomy" id="638"/>
    <lineage>
        <taxon>Bacteria</taxon>
        <taxon>Pseudomonadati</taxon>
        <taxon>Pseudomonadota</taxon>
        <taxon>Gammaproteobacteria</taxon>
        <taxon>Enterobacterales</taxon>
        <taxon>Morganellaceae</taxon>
        <taxon>Arsenophonus</taxon>
    </lineage>
</organism>
<name>A0AA95G9A6_9GAMM</name>
<dbReference type="EMBL" id="CP123492">
    <property type="protein sequence ID" value="WGL93862.1"/>
    <property type="molecule type" value="Genomic_DNA"/>
</dbReference>
<dbReference type="Gene3D" id="1.10.260.40">
    <property type="entry name" value="lambda repressor-like DNA-binding domains"/>
    <property type="match status" value="1"/>
</dbReference>
<dbReference type="Proteomes" id="UP001177597">
    <property type="component" value="Plasmid paIh2"/>
</dbReference>
<dbReference type="InterPro" id="IPR010982">
    <property type="entry name" value="Lambda_DNA-bd_dom_sf"/>
</dbReference>
<dbReference type="AlphaFoldDB" id="A0AA95G9A6"/>
<reference evidence="1" key="1">
    <citation type="submission" date="2023-04" db="EMBL/GenBank/DDBJ databases">
        <title>Genome dynamics across the evolutionary transition to endosymbiosis.</title>
        <authorList>
            <person name="Siozios S."/>
            <person name="Nadal-Jimenez P."/>
            <person name="Azagi T."/>
            <person name="Sprong H."/>
            <person name="Frost C.L."/>
            <person name="Parratt S.R."/>
            <person name="Taylor G."/>
            <person name="Brettell L."/>
            <person name="Lew K.C."/>
            <person name="Croft L."/>
            <person name="King K.C."/>
            <person name="Brockhurst M.A."/>
            <person name="Hypsa V."/>
            <person name="Novakova E."/>
            <person name="Darby A.C."/>
            <person name="Hurst G.D.D."/>
        </authorList>
    </citation>
    <scope>NUCLEOTIDE SEQUENCE</scope>
    <source>
        <strain evidence="1">AIh</strain>
        <plasmid evidence="1">paIh2</plasmid>
    </source>
</reference>
<evidence type="ECO:0000313" key="2">
    <source>
        <dbReference type="Proteomes" id="UP001177597"/>
    </source>
</evidence>
<dbReference type="GO" id="GO:0003677">
    <property type="term" value="F:DNA binding"/>
    <property type="evidence" value="ECO:0007669"/>
    <property type="project" value="InterPro"/>
</dbReference>
<accession>A0AA95G9A6</accession>
<evidence type="ECO:0000313" key="1">
    <source>
        <dbReference type="EMBL" id="WGL93862.1"/>
    </source>
</evidence>
<geneLocation type="plasmid" evidence="1 2">
    <name>paIh2</name>
</geneLocation>
<dbReference type="RefSeq" id="WP_280628301.1">
    <property type="nucleotide sequence ID" value="NZ_CP123492.1"/>
</dbReference>
<keyword evidence="1" id="KW-0614">Plasmid</keyword>